<dbReference type="Gene3D" id="1.25.40.10">
    <property type="entry name" value="Tetratricopeptide repeat domain"/>
    <property type="match status" value="1"/>
</dbReference>
<evidence type="ECO:0000256" key="2">
    <source>
        <dbReference type="SAM" id="Phobius"/>
    </source>
</evidence>
<dbReference type="SUPFAM" id="SSF46894">
    <property type="entry name" value="C-terminal effector domain of the bipartite response regulators"/>
    <property type="match status" value="1"/>
</dbReference>
<reference evidence="4" key="1">
    <citation type="submission" date="2021-11" db="EMBL/GenBank/DDBJ databases">
        <title>Description of novel Flavobacterium species.</title>
        <authorList>
            <person name="Saticioglu I.B."/>
            <person name="Ay H."/>
            <person name="Altun S."/>
            <person name="Duman M."/>
        </authorList>
    </citation>
    <scope>NUCLEOTIDE SEQUENCE</scope>
    <source>
        <strain evidence="4">F-30</strain>
    </source>
</reference>
<comment type="caution">
    <text evidence="4">The sequence shown here is derived from an EMBL/GenBank/DDBJ whole genome shotgun (WGS) entry which is preliminary data.</text>
</comment>
<dbReference type="InterPro" id="IPR019734">
    <property type="entry name" value="TPR_rpt"/>
</dbReference>
<keyword evidence="2" id="KW-1133">Transmembrane helix</keyword>
<keyword evidence="3" id="KW-0732">Signal</keyword>
<dbReference type="EMBL" id="JAJJMM010000001">
    <property type="protein sequence ID" value="MCC9065443.1"/>
    <property type="molecule type" value="Genomic_DNA"/>
</dbReference>
<keyword evidence="2" id="KW-0472">Membrane</keyword>
<dbReference type="Pfam" id="PF13424">
    <property type="entry name" value="TPR_12"/>
    <property type="match status" value="1"/>
</dbReference>
<dbReference type="InterPro" id="IPR016032">
    <property type="entry name" value="Sig_transdc_resp-reg_C-effctor"/>
</dbReference>
<protein>
    <submittedName>
        <fullName evidence="4">Tetratricopeptide repeat protein</fullName>
    </submittedName>
</protein>
<evidence type="ECO:0000313" key="4">
    <source>
        <dbReference type="EMBL" id="MCC9065443.1"/>
    </source>
</evidence>
<name>A0ABS8MIX1_9FLAO</name>
<dbReference type="Pfam" id="PF13181">
    <property type="entry name" value="TPR_8"/>
    <property type="match status" value="1"/>
</dbReference>
<feature type="signal peptide" evidence="3">
    <location>
        <begin position="1"/>
        <end position="20"/>
    </location>
</feature>
<dbReference type="SMART" id="SM00028">
    <property type="entry name" value="TPR"/>
    <property type="match status" value="4"/>
</dbReference>
<feature type="transmembrane region" description="Helical" evidence="2">
    <location>
        <begin position="386"/>
        <end position="405"/>
    </location>
</feature>
<evidence type="ECO:0000313" key="5">
    <source>
        <dbReference type="Proteomes" id="UP001430679"/>
    </source>
</evidence>
<dbReference type="Gene3D" id="1.10.10.10">
    <property type="entry name" value="Winged helix-like DNA-binding domain superfamily/Winged helix DNA-binding domain"/>
    <property type="match status" value="1"/>
</dbReference>
<feature type="coiled-coil region" evidence="1">
    <location>
        <begin position="448"/>
        <end position="475"/>
    </location>
</feature>
<organism evidence="4 5">
    <name type="scientific">Flavobacterium piscisymbiosum</name>
    <dbReference type="NCBI Taxonomy" id="2893753"/>
    <lineage>
        <taxon>Bacteria</taxon>
        <taxon>Pseudomonadati</taxon>
        <taxon>Bacteroidota</taxon>
        <taxon>Flavobacteriia</taxon>
        <taxon>Flavobacteriales</taxon>
        <taxon>Flavobacteriaceae</taxon>
        <taxon>Flavobacterium</taxon>
    </lineage>
</organism>
<dbReference type="Proteomes" id="UP001430679">
    <property type="component" value="Unassembled WGS sequence"/>
</dbReference>
<proteinExistence type="predicted"/>
<evidence type="ECO:0000256" key="1">
    <source>
        <dbReference type="SAM" id="Coils"/>
    </source>
</evidence>
<dbReference type="RefSeq" id="WP_230039150.1">
    <property type="nucleotide sequence ID" value="NZ_JAJJMM010000001.1"/>
</dbReference>
<keyword evidence="5" id="KW-1185">Reference proteome</keyword>
<keyword evidence="2" id="KW-0812">Transmembrane</keyword>
<dbReference type="InterPro" id="IPR011990">
    <property type="entry name" value="TPR-like_helical_dom_sf"/>
</dbReference>
<evidence type="ECO:0000256" key="3">
    <source>
        <dbReference type="SAM" id="SignalP"/>
    </source>
</evidence>
<feature type="chain" id="PRO_5046073028" evidence="3">
    <location>
        <begin position="21"/>
        <end position="580"/>
    </location>
</feature>
<dbReference type="InterPro" id="IPR036388">
    <property type="entry name" value="WH-like_DNA-bd_sf"/>
</dbReference>
<gene>
    <name evidence="4" type="ORF">LNP81_20770</name>
</gene>
<sequence>MLFKKSYCVLLLLFIVQVKSQNVPLQIPSKPGKIDNIETLLVQQKSFESDTASLKKYLEPLSKSKEYRSVYEGLLANGYSDFYNTTNSKSNFYYLQSIKSAVVQKDLSLEIWAQLNYISYLYLYRDYTSMTPRLLQVIDKIKKLPDTEIILPGETFKKIGWILQTLEDYPESLYYLNLAKKYTPIKTTEYASIIDNIGLNYFRMGNDKAAESYFNKTTVLAKQIHDEIRYAKALGNLALIKEKKGDLQAAISLLKEDIQISEKEQSNQNTMYASILLAELYLKNNNLDQAEAILMKAKKIADSKSYFKKSELQIIKLKLDILKQQNKTDNELELRRRMLVLEDSLKNKDGDIAINNANWIIQKTKFQQNINRTANEVKHESAMKNIYAVVIILAFILAVFIFLNFKKQLKNRQLLYNQKVTLLELEKIKTEHKLTEAHENLNAQVDYLKDKNIQIKKLKSEIDQIKQSSSHYLEKENKKLSTLLESHLMTENNWNTFKREFQKEYPEFYQLLQNDFPEITDSSKRILLLQKLNFNNNEIAELLGITPDAVKKSKQRLKKKLGTKFDILFEHINSRSIQNF</sequence>
<dbReference type="SUPFAM" id="SSF48452">
    <property type="entry name" value="TPR-like"/>
    <property type="match status" value="1"/>
</dbReference>
<keyword evidence="1" id="KW-0175">Coiled coil</keyword>
<accession>A0ABS8MIX1</accession>